<evidence type="ECO:0000313" key="4">
    <source>
        <dbReference type="Proteomes" id="UP000309747"/>
    </source>
</evidence>
<evidence type="ECO:0000256" key="1">
    <source>
        <dbReference type="SAM" id="MobiDB-lite"/>
    </source>
</evidence>
<reference evidence="3 4" key="1">
    <citation type="submission" date="2019-04" db="EMBL/GenBank/DDBJ databases">
        <authorList>
            <person name="Li J."/>
        </authorList>
    </citation>
    <scope>NUCLEOTIDE SEQUENCE [LARGE SCALE GENOMIC DNA]</scope>
    <source>
        <strain evidence="3 4">KCTC 42687</strain>
    </source>
</reference>
<gene>
    <name evidence="3" type="ORF">FA743_19950</name>
</gene>
<feature type="domain" description="CBS" evidence="2">
    <location>
        <begin position="24"/>
        <end position="82"/>
    </location>
</feature>
<dbReference type="SUPFAM" id="SSF54631">
    <property type="entry name" value="CBS-domain pair"/>
    <property type="match status" value="1"/>
</dbReference>
<name>A0A4U0R279_9RHOB</name>
<proteinExistence type="predicted"/>
<feature type="region of interest" description="Disordered" evidence="1">
    <location>
        <begin position="1"/>
        <end position="22"/>
    </location>
</feature>
<organism evidence="3 4">
    <name type="scientific">Paracoccus gahaiensis</name>
    <dbReference type="NCBI Taxonomy" id="1706839"/>
    <lineage>
        <taxon>Bacteria</taxon>
        <taxon>Pseudomonadati</taxon>
        <taxon>Pseudomonadota</taxon>
        <taxon>Alphaproteobacteria</taxon>
        <taxon>Rhodobacterales</taxon>
        <taxon>Paracoccaceae</taxon>
        <taxon>Paracoccus</taxon>
    </lineage>
</organism>
<dbReference type="AlphaFoldDB" id="A0A4U0R279"/>
<accession>A0A4U0R279</accession>
<dbReference type="Pfam" id="PF00571">
    <property type="entry name" value="CBS"/>
    <property type="match status" value="1"/>
</dbReference>
<comment type="caution">
    <text evidence="3">The sequence shown here is derived from an EMBL/GenBank/DDBJ whole genome shotgun (WGS) entry which is preliminary data.</text>
</comment>
<sequence>MRPDIPEASTSAPGAEDAPAEDLVRSLAETHPTVAPTTTLAEALPLFDRCGAVCLAVMACDGPDDPPRLIGSVHHIDVLRALNQALEQTAAEEHG</sequence>
<dbReference type="InterPro" id="IPR000644">
    <property type="entry name" value="CBS_dom"/>
</dbReference>
<dbReference type="EMBL" id="SUNI01000058">
    <property type="protein sequence ID" value="TJZ88616.1"/>
    <property type="molecule type" value="Genomic_DNA"/>
</dbReference>
<protein>
    <submittedName>
        <fullName evidence="3">CBS domain-containing protein</fullName>
    </submittedName>
</protein>
<keyword evidence="4" id="KW-1185">Reference proteome</keyword>
<dbReference type="InterPro" id="IPR046342">
    <property type="entry name" value="CBS_dom_sf"/>
</dbReference>
<evidence type="ECO:0000259" key="2">
    <source>
        <dbReference type="Pfam" id="PF00571"/>
    </source>
</evidence>
<dbReference type="Proteomes" id="UP000309747">
    <property type="component" value="Unassembled WGS sequence"/>
</dbReference>
<evidence type="ECO:0000313" key="3">
    <source>
        <dbReference type="EMBL" id="TJZ88616.1"/>
    </source>
</evidence>